<evidence type="ECO:0000256" key="2">
    <source>
        <dbReference type="ARBA" id="ARBA00004777"/>
    </source>
</evidence>
<dbReference type="UniPathway" id="UPA00193"/>
<keyword evidence="6" id="KW-0560">Oxidoreductase</keyword>
<dbReference type="GO" id="GO:0035999">
    <property type="term" value="P:tetrahydrofolate interconversion"/>
    <property type="evidence" value="ECO:0007669"/>
    <property type="project" value="UniProtKB-UniPathway"/>
</dbReference>
<dbReference type="OrthoDB" id="16284at2759"/>
<organism evidence="8 9">
    <name type="scientific">Chlorella sorokiniana</name>
    <name type="common">Freshwater green alga</name>
    <dbReference type="NCBI Taxonomy" id="3076"/>
    <lineage>
        <taxon>Eukaryota</taxon>
        <taxon>Viridiplantae</taxon>
        <taxon>Chlorophyta</taxon>
        <taxon>core chlorophytes</taxon>
        <taxon>Trebouxiophyceae</taxon>
        <taxon>Chlorellales</taxon>
        <taxon>Chlorellaceae</taxon>
        <taxon>Chlorella clade</taxon>
        <taxon>Chlorella</taxon>
    </lineage>
</organism>
<dbReference type="STRING" id="3076.A0A2P6U1W2"/>
<dbReference type="GO" id="GO:0009086">
    <property type="term" value="P:methionine biosynthetic process"/>
    <property type="evidence" value="ECO:0007669"/>
    <property type="project" value="TreeGrafter"/>
</dbReference>
<evidence type="ECO:0000313" key="9">
    <source>
        <dbReference type="Proteomes" id="UP000239899"/>
    </source>
</evidence>
<comment type="caution">
    <text evidence="8">The sequence shown here is derived from an EMBL/GenBank/DDBJ whole genome shotgun (WGS) entry which is preliminary data.</text>
</comment>
<dbReference type="PANTHER" id="PTHR45754">
    <property type="entry name" value="METHYLENETETRAHYDROFOLATE REDUCTASE"/>
    <property type="match status" value="1"/>
</dbReference>
<dbReference type="InterPro" id="IPR003171">
    <property type="entry name" value="Mehydrof_redctse-like"/>
</dbReference>
<dbReference type="InterPro" id="IPR029041">
    <property type="entry name" value="FAD-linked_oxidoreductase-like"/>
</dbReference>
<keyword evidence="4" id="KW-0285">Flavoprotein</keyword>
<dbReference type="Proteomes" id="UP000239899">
    <property type="component" value="Unassembled WGS sequence"/>
</dbReference>
<evidence type="ECO:0000256" key="5">
    <source>
        <dbReference type="ARBA" id="ARBA00022827"/>
    </source>
</evidence>
<comment type="similarity">
    <text evidence="3">Belongs to the methylenetetrahydrofolate reductase family.</text>
</comment>
<dbReference type="AlphaFoldDB" id="A0A2P6U1W2"/>
<evidence type="ECO:0000256" key="6">
    <source>
        <dbReference type="ARBA" id="ARBA00023002"/>
    </source>
</evidence>
<protein>
    <submittedName>
        <fullName evidence="8">5,10-methylenetetrahydrofolate reductase isoform A</fullName>
    </submittedName>
</protein>
<evidence type="ECO:0000256" key="7">
    <source>
        <dbReference type="RuleBase" id="RU004254"/>
    </source>
</evidence>
<accession>A0A2P6U1W2</accession>
<name>A0A2P6U1W2_CHLSO</name>
<dbReference type="PANTHER" id="PTHR45754:SF3">
    <property type="entry name" value="METHYLENETETRAHYDROFOLATE REDUCTASE (NADPH)"/>
    <property type="match status" value="1"/>
</dbReference>
<dbReference type="Gene3D" id="3.20.20.220">
    <property type="match status" value="2"/>
</dbReference>
<dbReference type="EMBL" id="LHPG02000002">
    <property type="protein sequence ID" value="PRW60308.1"/>
    <property type="molecule type" value="Genomic_DNA"/>
</dbReference>
<dbReference type="CDD" id="cd00537">
    <property type="entry name" value="MTHFR"/>
    <property type="match status" value="1"/>
</dbReference>
<proteinExistence type="inferred from homology"/>
<dbReference type="Pfam" id="PF02219">
    <property type="entry name" value="MTHFR"/>
    <property type="match status" value="2"/>
</dbReference>
<dbReference type="GO" id="GO:0071949">
    <property type="term" value="F:FAD binding"/>
    <property type="evidence" value="ECO:0007669"/>
    <property type="project" value="TreeGrafter"/>
</dbReference>
<evidence type="ECO:0000256" key="3">
    <source>
        <dbReference type="ARBA" id="ARBA00006743"/>
    </source>
</evidence>
<keyword evidence="5" id="KW-0274">FAD</keyword>
<evidence type="ECO:0000256" key="1">
    <source>
        <dbReference type="ARBA" id="ARBA00001974"/>
    </source>
</evidence>
<evidence type="ECO:0000313" key="8">
    <source>
        <dbReference type="EMBL" id="PRW60308.1"/>
    </source>
</evidence>
<comment type="pathway">
    <text evidence="2 7">One-carbon metabolism; tetrahydrofolate interconversion.</text>
</comment>
<sequence length="350" mass="38353">MARIIDKLNAKIDAGELFFSFEYFPPKTDEGVANLKERQTRMAALGPTFCDITWGAGGSTADVTLDVARAMQQEVGVETMMHLTCTNMPVDKLKDALTKAKEYGICNILALRGDPPKGQDHFEQVEGGFACALDLVKYIRAEHGDYFGIGVSGYPEAHPDVIVEDGEQMHKNYWADIEYLKKKIDAGADFVATLSARRASLLTRLLYASIFVQIDAGADFVVTQLFYDVDRYQQFVKDCRSVGISCPILPGVMPIMTYGGFKRMTSFCKTAVPQHVADTLEAIKDNEAAVKAYGISLGTMMCQRLLAGGAPGLHMYTLNLERSAVAILENVGLVPKKEAAKADRQLAKSP</sequence>
<keyword evidence="9" id="KW-1185">Reference proteome</keyword>
<evidence type="ECO:0000256" key="4">
    <source>
        <dbReference type="ARBA" id="ARBA00022630"/>
    </source>
</evidence>
<comment type="cofactor">
    <cofactor evidence="1">
        <name>FAD</name>
        <dbReference type="ChEBI" id="CHEBI:57692"/>
    </cofactor>
</comment>
<dbReference type="GO" id="GO:0004489">
    <property type="term" value="F:methylenetetrahydrofolate reductase [NAD(P)H] activity"/>
    <property type="evidence" value="ECO:0007669"/>
    <property type="project" value="InterPro"/>
</dbReference>
<dbReference type="SUPFAM" id="SSF51730">
    <property type="entry name" value="FAD-linked oxidoreductase"/>
    <property type="match status" value="2"/>
</dbReference>
<gene>
    <name evidence="8" type="ORF">C2E21_1115</name>
</gene>
<reference evidence="8 9" key="1">
    <citation type="journal article" date="2018" name="Plant J.">
        <title>Genome sequences of Chlorella sorokiniana UTEX 1602 and Micractinium conductrix SAG 241.80: implications to maltose excretion by a green alga.</title>
        <authorList>
            <person name="Arriola M.B."/>
            <person name="Velmurugan N."/>
            <person name="Zhang Y."/>
            <person name="Plunkett M.H."/>
            <person name="Hondzo H."/>
            <person name="Barney B.M."/>
        </authorList>
    </citation>
    <scope>NUCLEOTIDE SEQUENCE [LARGE SCALE GENOMIC DNA]</scope>
    <source>
        <strain evidence="9">UTEX 1602</strain>
    </source>
</reference>
<dbReference type="GO" id="GO:0005829">
    <property type="term" value="C:cytosol"/>
    <property type="evidence" value="ECO:0007669"/>
    <property type="project" value="TreeGrafter"/>
</dbReference>